<dbReference type="AlphaFoldDB" id="A0A1L9AXD6"/>
<name>A0A1L9AXD6_9BACT</name>
<keyword evidence="2" id="KW-1185">Reference proteome</keyword>
<dbReference type="RefSeq" id="WP_071904412.1">
    <property type="nucleotide sequence ID" value="NZ_MPIN01000018.1"/>
</dbReference>
<evidence type="ECO:0000313" key="1">
    <source>
        <dbReference type="EMBL" id="OJH34583.1"/>
    </source>
</evidence>
<reference evidence="1 2" key="2">
    <citation type="submission" date="2016-12" db="EMBL/GenBank/DDBJ databases">
        <title>Draft Genome Sequence of Cystobacter ferrugineus Strain Cbfe23.</title>
        <authorList>
            <person name="Akbar S."/>
            <person name="Dowd S.E."/>
            <person name="Stevens D.C."/>
        </authorList>
    </citation>
    <scope>NUCLEOTIDE SEQUENCE [LARGE SCALE GENOMIC DNA]</scope>
    <source>
        <strain evidence="1 2">Cbfe23</strain>
    </source>
</reference>
<dbReference type="Pfam" id="PF14409">
    <property type="entry name" value="Herpeto_peptide"/>
    <property type="match status" value="1"/>
</dbReference>
<proteinExistence type="predicted"/>
<sequence length="68" mass="7195">MLTETNNSQKSPIFGLQYIEDEEANLLDVVGCTGLSTGSLEPTTPTTPAVTIKLCGDGFDVSDMELSV</sequence>
<organism evidence="1 2">
    <name type="scientific">Cystobacter ferrugineus</name>
    <dbReference type="NCBI Taxonomy" id="83449"/>
    <lineage>
        <taxon>Bacteria</taxon>
        <taxon>Pseudomonadati</taxon>
        <taxon>Myxococcota</taxon>
        <taxon>Myxococcia</taxon>
        <taxon>Myxococcales</taxon>
        <taxon>Cystobacterineae</taxon>
        <taxon>Archangiaceae</taxon>
        <taxon>Cystobacter</taxon>
    </lineage>
</organism>
<gene>
    <name evidence="1" type="ORF">BON30_43085</name>
</gene>
<accession>A0A1L9AXD6</accession>
<evidence type="ECO:0000313" key="2">
    <source>
        <dbReference type="Proteomes" id="UP000182229"/>
    </source>
</evidence>
<dbReference type="STRING" id="83449.BON30_43085"/>
<dbReference type="Proteomes" id="UP000182229">
    <property type="component" value="Unassembled WGS sequence"/>
</dbReference>
<comment type="caution">
    <text evidence="1">The sequence shown here is derived from an EMBL/GenBank/DDBJ whole genome shotgun (WGS) entry which is preliminary data.</text>
</comment>
<protein>
    <submittedName>
        <fullName evidence="1">Uncharacterized protein</fullName>
    </submittedName>
</protein>
<dbReference type="EMBL" id="MPIN01000018">
    <property type="protein sequence ID" value="OJH34583.1"/>
    <property type="molecule type" value="Genomic_DNA"/>
</dbReference>
<reference evidence="2" key="1">
    <citation type="submission" date="2016-11" db="EMBL/GenBank/DDBJ databases">
        <authorList>
            <person name="Shukria A."/>
            <person name="Stevens D.C."/>
        </authorList>
    </citation>
    <scope>NUCLEOTIDE SEQUENCE [LARGE SCALE GENOMIC DNA]</scope>
    <source>
        <strain evidence="2">Cbfe23</strain>
    </source>
</reference>